<comment type="similarity">
    <text evidence="6">Belongs to the ABC-4 integral membrane protein family.</text>
</comment>
<dbReference type="PANTHER" id="PTHR30572">
    <property type="entry name" value="MEMBRANE COMPONENT OF TRANSPORTER-RELATED"/>
    <property type="match status" value="1"/>
</dbReference>
<feature type="transmembrane region" description="Helical" evidence="7">
    <location>
        <begin position="293"/>
        <end position="314"/>
    </location>
</feature>
<keyword evidence="5 7" id="KW-0472">Membrane</keyword>
<evidence type="ECO:0000256" key="7">
    <source>
        <dbReference type="SAM" id="Phobius"/>
    </source>
</evidence>
<dbReference type="InterPro" id="IPR050250">
    <property type="entry name" value="Macrolide_Exporter_MacB"/>
</dbReference>
<keyword evidence="2" id="KW-1003">Cell membrane</keyword>
<dbReference type="GO" id="GO:0005886">
    <property type="term" value="C:plasma membrane"/>
    <property type="evidence" value="ECO:0007669"/>
    <property type="project" value="UniProtKB-SubCell"/>
</dbReference>
<name>A0A8J3N9B2_9CHLR</name>
<evidence type="ECO:0000259" key="8">
    <source>
        <dbReference type="Pfam" id="PF02687"/>
    </source>
</evidence>
<keyword evidence="3 7" id="KW-0812">Transmembrane</keyword>
<sequence length="370" mass="39320">MLALAGAIFISGLNTSAGIEAIPDTLAAEQRWDVEVALDAPVSATRLESVVARIPHVTHVETWTSEPAALQSSGQVDVTTTYPDQGHGSLNVTTVPETSSVFVPPPVLEGRWLRSDDTNAMVLPQMMKNLLQGRRVGEATIQLAVGGKRTTWRVVGIVEELFAPTCPCVSRAGFDQVTGRTGQANIIRIVTDSHDAQTRMALGQMVRQTLTNAAIKVRYVRPLDWLTAVSTGHLSVLVVVFLLMASVMGVVGLIGLGSTMSTNVLERTREFGVMRAIGAPASIVRRVVVAEGVFTAALSCVVAVVVALLLTRVMDVGLGNLFLGAPLPFRFSTSALLVWAVAIVLGAILTTLAPGLSNSQRGGEKEEFFL</sequence>
<keyword evidence="10" id="KW-1185">Reference proteome</keyword>
<feature type="transmembrane region" description="Helical" evidence="7">
    <location>
        <begin position="334"/>
        <end position="356"/>
    </location>
</feature>
<proteinExistence type="inferred from homology"/>
<dbReference type="Pfam" id="PF02687">
    <property type="entry name" value="FtsX"/>
    <property type="match status" value="1"/>
</dbReference>
<evidence type="ECO:0000256" key="5">
    <source>
        <dbReference type="ARBA" id="ARBA00023136"/>
    </source>
</evidence>
<evidence type="ECO:0000313" key="9">
    <source>
        <dbReference type="EMBL" id="GHP00406.1"/>
    </source>
</evidence>
<protein>
    <recommendedName>
        <fullName evidence="8">ABC3 transporter permease C-terminal domain-containing protein</fullName>
    </recommendedName>
</protein>
<accession>A0A8J3N9B2</accession>
<dbReference type="GO" id="GO:0022857">
    <property type="term" value="F:transmembrane transporter activity"/>
    <property type="evidence" value="ECO:0007669"/>
    <property type="project" value="TreeGrafter"/>
</dbReference>
<dbReference type="InterPro" id="IPR003838">
    <property type="entry name" value="ABC3_permease_C"/>
</dbReference>
<dbReference type="Proteomes" id="UP000597444">
    <property type="component" value="Unassembled WGS sequence"/>
</dbReference>
<feature type="domain" description="ABC3 transporter permease C-terminal" evidence="8">
    <location>
        <begin position="243"/>
        <end position="355"/>
    </location>
</feature>
<gene>
    <name evidence="9" type="ORF">KSF_104530</name>
</gene>
<comment type="subcellular location">
    <subcellularLocation>
        <location evidence="1">Cell membrane</location>
        <topology evidence="1">Multi-pass membrane protein</topology>
    </subcellularLocation>
</comment>
<evidence type="ECO:0000256" key="3">
    <source>
        <dbReference type="ARBA" id="ARBA00022692"/>
    </source>
</evidence>
<reference evidence="9" key="1">
    <citation type="submission" date="2020-10" db="EMBL/GenBank/DDBJ databases">
        <title>Taxonomic study of unclassified bacteria belonging to the class Ktedonobacteria.</title>
        <authorList>
            <person name="Yabe S."/>
            <person name="Wang C.M."/>
            <person name="Zheng Y."/>
            <person name="Sakai Y."/>
            <person name="Cavaletti L."/>
            <person name="Monciardini P."/>
            <person name="Donadio S."/>
        </authorList>
    </citation>
    <scope>NUCLEOTIDE SEQUENCE</scope>
    <source>
        <strain evidence="9">ID150040</strain>
    </source>
</reference>
<evidence type="ECO:0000256" key="1">
    <source>
        <dbReference type="ARBA" id="ARBA00004651"/>
    </source>
</evidence>
<keyword evidence="4 7" id="KW-1133">Transmembrane helix</keyword>
<feature type="transmembrane region" description="Helical" evidence="7">
    <location>
        <begin position="234"/>
        <end position="257"/>
    </location>
</feature>
<organism evidence="9 10">
    <name type="scientific">Reticulibacter mediterranei</name>
    <dbReference type="NCBI Taxonomy" id="2778369"/>
    <lineage>
        <taxon>Bacteria</taxon>
        <taxon>Bacillati</taxon>
        <taxon>Chloroflexota</taxon>
        <taxon>Ktedonobacteria</taxon>
        <taxon>Ktedonobacterales</taxon>
        <taxon>Reticulibacteraceae</taxon>
        <taxon>Reticulibacter</taxon>
    </lineage>
</organism>
<dbReference type="AlphaFoldDB" id="A0A8J3N9B2"/>
<dbReference type="EMBL" id="BNJK01000002">
    <property type="protein sequence ID" value="GHP00406.1"/>
    <property type="molecule type" value="Genomic_DNA"/>
</dbReference>
<comment type="caution">
    <text evidence="9">The sequence shown here is derived from an EMBL/GenBank/DDBJ whole genome shotgun (WGS) entry which is preliminary data.</text>
</comment>
<evidence type="ECO:0000256" key="4">
    <source>
        <dbReference type="ARBA" id="ARBA00022989"/>
    </source>
</evidence>
<dbReference type="RefSeq" id="WP_220210919.1">
    <property type="nucleotide sequence ID" value="NZ_BNJK01000002.1"/>
</dbReference>
<evidence type="ECO:0000313" key="10">
    <source>
        <dbReference type="Proteomes" id="UP000597444"/>
    </source>
</evidence>
<evidence type="ECO:0000256" key="6">
    <source>
        <dbReference type="ARBA" id="ARBA00038076"/>
    </source>
</evidence>
<dbReference type="PANTHER" id="PTHR30572:SF4">
    <property type="entry name" value="ABC TRANSPORTER PERMEASE YTRF"/>
    <property type="match status" value="1"/>
</dbReference>
<evidence type="ECO:0000256" key="2">
    <source>
        <dbReference type="ARBA" id="ARBA00022475"/>
    </source>
</evidence>